<protein>
    <recommendedName>
        <fullName evidence="5">DUF4412 domain-containing protein</fullName>
    </recommendedName>
</protein>
<dbReference type="RefSeq" id="WP_167084074.1">
    <property type="nucleotide sequence ID" value="NZ_BAAADC010000001.1"/>
</dbReference>
<proteinExistence type="predicted"/>
<evidence type="ECO:0000313" key="4">
    <source>
        <dbReference type="Proteomes" id="UP000570514"/>
    </source>
</evidence>
<evidence type="ECO:0000256" key="1">
    <source>
        <dbReference type="SAM" id="MobiDB-lite"/>
    </source>
</evidence>
<name>A0A846N2V4_9PROT</name>
<feature type="chain" id="PRO_5032499487" description="DUF4412 domain-containing protein" evidence="2">
    <location>
        <begin position="21"/>
        <end position="197"/>
    </location>
</feature>
<feature type="signal peptide" evidence="2">
    <location>
        <begin position="1"/>
        <end position="20"/>
    </location>
</feature>
<comment type="caution">
    <text evidence="3">The sequence shown here is derived from an EMBL/GenBank/DDBJ whole genome shotgun (WGS) entry which is preliminary data.</text>
</comment>
<accession>A0A846N2V4</accession>
<evidence type="ECO:0008006" key="5">
    <source>
        <dbReference type="Google" id="ProtNLM"/>
    </source>
</evidence>
<evidence type="ECO:0000256" key="2">
    <source>
        <dbReference type="SAM" id="SignalP"/>
    </source>
</evidence>
<reference evidence="3 4" key="1">
    <citation type="submission" date="2020-03" db="EMBL/GenBank/DDBJ databases">
        <title>Genomic Encyclopedia of Type Strains, Phase IV (KMG-IV): sequencing the most valuable type-strain genomes for metagenomic binning, comparative biology and taxonomic classification.</title>
        <authorList>
            <person name="Goeker M."/>
        </authorList>
    </citation>
    <scope>NUCLEOTIDE SEQUENCE [LARGE SCALE GENOMIC DNA]</scope>
    <source>
        <strain evidence="3 4">DSM 19867</strain>
    </source>
</reference>
<dbReference type="AlphaFoldDB" id="A0A846N2V4"/>
<dbReference type="Proteomes" id="UP000570514">
    <property type="component" value="Unassembled WGS sequence"/>
</dbReference>
<sequence>MKTLLLTGLAAAGLTGLALAAAPAIHELTVDVPGGIAHIRYFGDKPPKVEVVNMTEQGIPVGSFVPSPFAEMDRISAIMDRQMSLMMAQAAMMQREANAMSAAPLYSAQYQAMGQGSPFAFTAIAPGGSYCMKSVQITSNGSGAPKVVSQTSGNCADTSPVNNASANKAHAAAPAAQAPLQTISYHPSTNSHPRSGI</sequence>
<keyword evidence="2" id="KW-0732">Signal</keyword>
<keyword evidence="4" id="KW-1185">Reference proteome</keyword>
<evidence type="ECO:0000313" key="3">
    <source>
        <dbReference type="EMBL" id="NIK89943.1"/>
    </source>
</evidence>
<organism evidence="3 4">
    <name type="scientific">Rhizomicrobium palustre</name>
    <dbReference type="NCBI Taxonomy" id="189966"/>
    <lineage>
        <taxon>Bacteria</taxon>
        <taxon>Pseudomonadati</taxon>
        <taxon>Pseudomonadota</taxon>
        <taxon>Alphaproteobacteria</taxon>
        <taxon>Micropepsales</taxon>
        <taxon>Micropepsaceae</taxon>
        <taxon>Rhizomicrobium</taxon>
    </lineage>
</organism>
<feature type="region of interest" description="Disordered" evidence="1">
    <location>
        <begin position="178"/>
        <end position="197"/>
    </location>
</feature>
<gene>
    <name evidence="3" type="ORF">FHS83_003261</name>
</gene>
<feature type="compositionally biased region" description="Polar residues" evidence="1">
    <location>
        <begin position="179"/>
        <end position="197"/>
    </location>
</feature>
<dbReference type="EMBL" id="JAASRM010000001">
    <property type="protein sequence ID" value="NIK89943.1"/>
    <property type="molecule type" value="Genomic_DNA"/>
</dbReference>